<dbReference type="InterPro" id="IPR036013">
    <property type="entry name" value="Band_7/SPFH_dom_sf"/>
</dbReference>
<dbReference type="Gene3D" id="3.30.479.30">
    <property type="entry name" value="Band 7 domain"/>
    <property type="match status" value="1"/>
</dbReference>
<dbReference type="GO" id="GO:0016020">
    <property type="term" value="C:membrane"/>
    <property type="evidence" value="ECO:0007669"/>
    <property type="project" value="InterPro"/>
</dbReference>
<feature type="coiled-coil region" evidence="1">
    <location>
        <begin position="177"/>
        <end position="204"/>
    </location>
</feature>
<evidence type="ECO:0000259" key="2">
    <source>
        <dbReference type="SMART" id="SM00244"/>
    </source>
</evidence>
<dbReference type="InterPro" id="IPR000163">
    <property type="entry name" value="Prohibitin"/>
</dbReference>
<feature type="domain" description="Band 7" evidence="2">
    <location>
        <begin position="24"/>
        <end position="185"/>
    </location>
</feature>
<dbReference type="PRINTS" id="PR00679">
    <property type="entry name" value="PROHIBITIN"/>
</dbReference>
<dbReference type="EMBL" id="LAZR01005750">
    <property type="protein sequence ID" value="KKM97404.1"/>
    <property type="molecule type" value="Genomic_DNA"/>
</dbReference>
<comment type="caution">
    <text evidence="3">The sequence shown here is derived from an EMBL/GenBank/DDBJ whole genome shotgun (WGS) entry which is preliminary data.</text>
</comment>
<dbReference type="CDD" id="cd03401">
    <property type="entry name" value="SPFH_prohibitin"/>
    <property type="match status" value="1"/>
</dbReference>
<dbReference type="InterPro" id="IPR001107">
    <property type="entry name" value="Band_7"/>
</dbReference>
<organism evidence="3">
    <name type="scientific">marine sediment metagenome</name>
    <dbReference type="NCBI Taxonomy" id="412755"/>
    <lineage>
        <taxon>unclassified sequences</taxon>
        <taxon>metagenomes</taxon>
        <taxon>ecological metagenomes</taxon>
    </lineage>
</organism>
<evidence type="ECO:0000256" key="1">
    <source>
        <dbReference type="SAM" id="Coils"/>
    </source>
</evidence>
<gene>
    <name evidence="3" type="ORF">LCGC14_1168300</name>
</gene>
<accession>A0A0F9LQR4</accession>
<keyword evidence="1" id="KW-0175">Coiled coil</keyword>
<evidence type="ECO:0000313" key="3">
    <source>
        <dbReference type="EMBL" id="KKM97404.1"/>
    </source>
</evidence>
<sequence>MAHPILVLAIAAVVVVGLVALGFASFQIVESGQVGVLRTWGEVDMTPVGEGGHFVIPVMQVITPMSIQIQKYESGTESASKDLQTVNTIVAVNYHPQPSKVPFIYQQLGEFYEDRIINPAIEETVKQVTANFNAEELITKRPLVKQQIEEAISDRLAINDIVVDHISITTFEFGAEFNEAIEKKVKAEQDAQTAQNLVIKFEAEAQQRIAEAEGIAQAKERIGDAEAYALSVVGQALKENPDLLTMENIKQWDGVLPYFLTNGESGNSPTILLSVANQGRQ</sequence>
<dbReference type="Pfam" id="PF01145">
    <property type="entry name" value="Band_7"/>
    <property type="match status" value="1"/>
</dbReference>
<dbReference type="AlphaFoldDB" id="A0A0F9LQR4"/>
<dbReference type="PANTHER" id="PTHR23222:SF0">
    <property type="entry name" value="PROHIBITIN 1"/>
    <property type="match status" value="1"/>
</dbReference>
<dbReference type="SMART" id="SM00244">
    <property type="entry name" value="PHB"/>
    <property type="match status" value="1"/>
</dbReference>
<protein>
    <recommendedName>
        <fullName evidence="2">Band 7 domain-containing protein</fullName>
    </recommendedName>
</protein>
<dbReference type="PANTHER" id="PTHR23222">
    <property type="entry name" value="PROHIBITIN"/>
    <property type="match status" value="1"/>
</dbReference>
<dbReference type="SUPFAM" id="SSF117892">
    <property type="entry name" value="Band 7/SPFH domain"/>
    <property type="match status" value="1"/>
</dbReference>
<name>A0A0F9LQR4_9ZZZZ</name>
<reference evidence="3" key="1">
    <citation type="journal article" date="2015" name="Nature">
        <title>Complex archaea that bridge the gap between prokaryotes and eukaryotes.</title>
        <authorList>
            <person name="Spang A."/>
            <person name="Saw J.H."/>
            <person name="Jorgensen S.L."/>
            <person name="Zaremba-Niedzwiedzka K."/>
            <person name="Martijn J."/>
            <person name="Lind A.E."/>
            <person name="van Eijk R."/>
            <person name="Schleper C."/>
            <person name="Guy L."/>
            <person name="Ettema T.J."/>
        </authorList>
    </citation>
    <scope>NUCLEOTIDE SEQUENCE</scope>
</reference>
<proteinExistence type="predicted"/>